<dbReference type="AlphaFoldDB" id="A0AAD5S6P0"/>
<protein>
    <submittedName>
        <fullName evidence="1">Uncharacterized protein</fullName>
    </submittedName>
</protein>
<dbReference type="EMBL" id="JADGJD010001189">
    <property type="protein sequence ID" value="KAJ3046184.1"/>
    <property type="molecule type" value="Genomic_DNA"/>
</dbReference>
<gene>
    <name evidence="1" type="ORF">HK097_000966</name>
</gene>
<reference evidence="1" key="1">
    <citation type="submission" date="2020-05" db="EMBL/GenBank/DDBJ databases">
        <title>Phylogenomic resolution of chytrid fungi.</title>
        <authorList>
            <person name="Stajich J.E."/>
            <person name="Amses K."/>
            <person name="Simmons R."/>
            <person name="Seto K."/>
            <person name="Myers J."/>
            <person name="Bonds A."/>
            <person name="Quandt C.A."/>
            <person name="Barry K."/>
            <person name="Liu P."/>
            <person name="Grigoriev I."/>
            <person name="Longcore J.E."/>
            <person name="James T.Y."/>
        </authorList>
    </citation>
    <scope>NUCLEOTIDE SEQUENCE</scope>
    <source>
        <strain evidence="1">JEL0318</strain>
    </source>
</reference>
<dbReference type="Proteomes" id="UP001212841">
    <property type="component" value="Unassembled WGS sequence"/>
</dbReference>
<proteinExistence type="predicted"/>
<sequence>MGIFTLYAEPELLTNILPASPNNTFIEGYPGLTSFTIRASVRITNTHKSKPKKIGSIRLEFRGSTIVSYPSTNGWSAPGMALETHLENKKDLLEGAGQVPTLAPGESRDFAYEFAVASPTQGGPTYLPHAMKKPYSWGEAFTAYSISVRVFMPKSGIFASDPQPNTAEVSIPLTWHTPANLNEVLRIDALPPKPGWINTRPVNLPPSVKPSYSNSPIELDLTFPSGLTFGINDTISFTTSIRLKTGTQNVQIKSLTLRIQQIIAYKGVGKSHIKTFPYDIFTHTIKNSEGGFDFHQFRSFSPILEQFKSTDDPAILPTRCNRRLDPHLMVFHRLFVTVDLKGASDVKLMTPCNVVPWKRAEMVEFVRDNPVVVREAMEGIQSSEYLPEYDFPPEYEQAVEE</sequence>
<evidence type="ECO:0000313" key="2">
    <source>
        <dbReference type="Proteomes" id="UP001212841"/>
    </source>
</evidence>
<comment type="caution">
    <text evidence="1">The sequence shown here is derived from an EMBL/GenBank/DDBJ whole genome shotgun (WGS) entry which is preliminary data.</text>
</comment>
<organism evidence="1 2">
    <name type="scientific">Rhizophlyctis rosea</name>
    <dbReference type="NCBI Taxonomy" id="64517"/>
    <lineage>
        <taxon>Eukaryota</taxon>
        <taxon>Fungi</taxon>
        <taxon>Fungi incertae sedis</taxon>
        <taxon>Chytridiomycota</taxon>
        <taxon>Chytridiomycota incertae sedis</taxon>
        <taxon>Chytridiomycetes</taxon>
        <taxon>Rhizophlyctidales</taxon>
        <taxon>Rhizophlyctidaceae</taxon>
        <taxon>Rhizophlyctis</taxon>
    </lineage>
</organism>
<accession>A0AAD5S6P0</accession>
<name>A0AAD5S6P0_9FUNG</name>
<evidence type="ECO:0000313" key="1">
    <source>
        <dbReference type="EMBL" id="KAJ3046184.1"/>
    </source>
</evidence>
<keyword evidence="2" id="KW-1185">Reference proteome</keyword>